<evidence type="ECO:0000313" key="3">
    <source>
        <dbReference type="Proteomes" id="UP000772434"/>
    </source>
</evidence>
<comment type="caution">
    <text evidence="2">The sequence shown here is derived from an EMBL/GenBank/DDBJ whole genome shotgun (WGS) entry which is preliminary data.</text>
</comment>
<feature type="region of interest" description="Disordered" evidence="1">
    <location>
        <begin position="148"/>
        <end position="183"/>
    </location>
</feature>
<reference evidence="2" key="1">
    <citation type="submission" date="2020-11" db="EMBL/GenBank/DDBJ databases">
        <authorList>
            <consortium name="DOE Joint Genome Institute"/>
            <person name="Ahrendt S."/>
            <person name="Riley R."/>
            <person name="Andreopoulos W."/>
            <person name="Labutti K."/>
            <person name="Pangilinan J."/>
            <person name="Ruiz-Duenas F.J."/>
            <person name="Barrasa J.M."/>
            <person name="Sanchez-Garcia M."/>
            <person name="Camarero S."/>
            <person name="Miyauchi S."/>
            <person name="Serrano A."/>
            <person name="Linde D."/>
            <person name="Babiker R."/>
            <person name="Drula E."/>
            <person name="Ayuso-Fernandez I."/>
            <person name="Pacheco R."/>
            <person name="Padilla G."/>
            <person name="Ferreira P."/>
            <person name="Barriuso J."/>
            <person name="Kellner H."/>
            <person name="Castanera R."/>
            <person name="Alfaro M."/>
            <person name="Ramirez L."/>
            <person name="Pisabarro A.G."/>
            <person name="Kuo A."/>
            <person name="Tritt A."/>
            <person name="Lipzen A."/>
            <person name="He G."/>
            <person name="Yan M."/>
            <person name="Ng V."/>
            <person name="Cullen D."/>
            <person name="Martin F."/>
            <person name="Rosso M.-N."/>
            <person name="Henrissat B."/>
            <person name="Hibbett D."/>
            <person name="Martinez A.T."/>
            <person name="Grigoriev I.V."/>
        </authorList>
    </citation>
    <scope>NUCLEOTIDE SEQUENCE</scope>
    <source>
        <strain evidence="2">AH 40177</strain>
    </source>
</reference>
<protein>
    <submittedName>
        <fullName evidence="2">Uncharacterized protein</fullName>
    </submittedName>
</protein>
<dbReference type="OrthoDB" id="3214991at2759"/>
<gene>
    <name evidence="2" type="ORF">BDP27DRAFT_1367831</name>
</gene>
<proteinExistence type="predicted"/>
<keyword evidence="3" id="KW-1185">Reference proteome</keyword>
<feature type="compositionally biased region" description="Basic and acidic residues" evidence="1">
    <location>
        <begin position="152"/>
        <end position="164"/>
    </location>
</feature>
<organism evidence="2 3">
    <name type="scientific">Rhodocollybia butyracea</name>
    <dbReference type="NCBI Taxonomy" id="206335"/>
    <lineage>
        <taxon>Eukaryota</taxon>
        <taxon>Fungi</taxon>
        <taxon>Dikarya</taxon>
        <taxon>Basidiomycota</taxon>
        <taxon>Agaricomycotina</taxon>
        <taxon>Agaricomycetes</taxon>
        <taxon>Agaricomycetidae</taxon>
        <taxon>Agaricales</taxon>
        <taxon>Marasmiineae</taxon>
        <taxon>Omphalotaceae</taxon>
        <taxon>Rhodocollybia</taxon>
    </lineage>
</organism>
<dbReference type="EMBL" id="JADNRY010000141">
    <property type="protein sequence ID" value="KAF9063655.1"/>
    <property type="molecule type" value="Genomic_DNA"/>
</dbReference>
<dbReference type="Proteomes" id="UP000772434">
    <property type="component" value="Unassembled WGS sequence"/>
</dbReference>
<evidence type="ECO:0000256" key="1">
    <source>
        <dbReference type="SAM" id="MobiDB-lite"/>
    </source>
</evidence>
<sequence>MDTVLSRLINQLIEARQLTPELLAQILGTTATPSSNTTGSLPPAQSLLAPVMPLPQSSSESGPISVQAAPASTLSSTIPSVPVPLPVASTISHTPNSAIMSLPASSTPYRSMHMLQAVTQPGASQMPLFGGFSSTNASPRSGISTLVSQRLDTSRSDRTRRDHANATLPRKTRSKAVPKPSLKDNYLEPKVEDCMSKAASSSGEAITVINLSLRGRLSWPSKDVRNSYDLAHHKVYYTRQEESFYNINNRLGLNIECPLLPITTPISDLLMHIKEEIKKCGLIIFSSDLEPESTSSFIAPSSLLPIEFLGFVNLGRANSASHTPRLQSAILGSVATVQDLYTTYKTQFAIKRAISNKNMLIINFGTFFFCALKDRLEHPIEIDIGLSEFGLGKELFSRRHQCLSIRTYTTFREDHDALLPDGYKKLFLEDQDGELVDGLCEEQQCRIVDDSVMEGEVEDFLTLPAAHPLFSKQLYVLTHSPSSSFGESSGHVAQSMSLATQFISKVRTAYVNQDFTLLLAPDRHFLIEVNGRLISSGEGIETEAVHVAFKQYTDDPTRWFTPCAGEFSTIATTAATVAEDVSQDQLNDLGVLDALVALNLIHGYPTLPLNPLLIHYLIHDGDIGCLTMEMVSKWFPDLKHLLSCWLGMTHQDPLDANIFSTYHDLQIPTLTQRDPEMHRILAYRMLHNAVIGKLGVKSQEMSAFLSGFCLPVPGGLLFCGVYNFVETFDDLLPHLDFKDIMTTTDKALLIQAFESAPEPYRNQNFEFVLQDFLQATGIPVPNLFASIQDCINPVVSLEEALDSPTFRLRSFTWAVGGALFLRVGNEMNLEVILVSDNDMNYMYGRTEAFRPQALLHGICSFKTCFQEMRIPVSFLMRLLGGTYINSSTEPSNAREAIHFWLFRQILEVIGSHTVL</sequence>
<evidence type="ECO:0000313" key="2">
    <source>
        <dbReference type="EMBL" id="KAF9063655.1"/>
    </source>
</evidence>
<accession>A0A9P5PKD0</accession>
<dbReference type="AlphaFoldDB" id="A0A9P5PKD0"/>
<name>A0A9P5PKD0_9AGAR</name>